<dbReference type="SMART" id="SM00387">
    <property type="entry name" value="HATPase_c"/>
    <property type="match status" value="1"/>
</dbReference>
<evidence type="ECO:0000256" key="2">
    <source>
        <dbReference type="ARBA" id="ARBA00012438"/>
    </source>
</evidence>
<organism evidence="6 7">
    <name type="scientific">Erythrobacter litoralis</name>
    <dbReference type="NCBI Taxonomy" id="39960"/>
    <lineage>
        <taxon>Bacteria</taxon>
        <taxon>Pseudomonadati</taxon>
        <taxon>Pseudomonadota</taxon>
        <taxon>Alphaproteobacteria</taxon>
        <taxon>Sphingomonadales</taxon>
        <taxon>Erythrobacteraceae</taxon>
        <taxon>Erythrobacter/Porphyrobacter group</taxon>
        <taxon>Erythrobacter</taxon>
    </lineage>
</organism>
<feature type="transmembrane region" description="Helical" evidence="4">
    <location>
        <begin position="65"/>
        <end position="85"/>
    </location>
</feature>
<evidence type="ECO:0000256" key="1">
    <source>
        <dbReference type="ARBA" id="ARBA00000085"/>
    </source>
</evidence>
<dbReference type="KEGG" id="elq:Ga0102493_11917"/>
<keyword evidence="4" id="KW-0812">Transmembrane</keyword>
<dbReference type="InterPro" id="IPR036890">
    <property type="entry name" value="HATPase_C_sf"/>
</dbReference>
<keyword evidence="6" id="KW-0418">Kinase</keyword>
<dbReference type="InterPro" id="IPR003594">
    <property type="entry name" value="HATPase_dom"/>
</dbReference>
<proteinExistence type="predicted"/>
<protein>
    <recommendedName>
        <fullName evidence="2">histidine kinase</fullName>
        <ecNumber evidence="2">2.7.13.3</ecNumber>
    </recommendedName>
</protein>
<dbReference type="PRINTS" id="PR00344">
    <property type="entry name" value="BCTRLSENSOR"/>
</dbReference>
<evidence type="ECO:0000313" key="7">
    <source>
        <dbReference type="Proteomes" id="UP000027866"/>
    </source>
</evidence>
<dbReference type="PATRIC" id="fig|39960.10.peg.3171"/>
<feature type="domain" description="Histidine kinase" evidence="5">
    <location>
        <begin position="329"/>
        <end position="421"/>
    </location>
</feature>
<dbReference type="InterPro" id="IPR004358">
    <property type="entry name" value="Sig_transdc_His_kin-like_C"/>
</dbReference>
<evidence type="ECO:0000313" key="6">
    <source>
        <dbReference type="EMBL" id="KEO96566.1"/>
    </source>
</evidence>
<sequence>MASLLNPVGAESAPKTPARKEPVSVPFRTVLVSMIVLWATYFVLITARSLVMDFDFQFEMAWRRLIVTALGIGFTVVLWFVLRLFDQRALWVKISAALVFAFPVAIAIGHVNQLLFEDIQAAQEAEYARKNNLNLRRDESGNLLVDVPVRRISPADPGQDEGEEVVESESVIIAPAETSADFWRKLLDIALGRYFLLLAWASTYFALLAGFQARAAERREQQFRNAAKAAELRSLRYQVNPHFLFNTLNSLSALVMTGKPDRAERMIQTISRFYRHSLADEPTSDVPLKDEFDLQQLYLDIEAVRFPERLVCVFDLPEDLAEARVPGMILQPLVENSVKYAVSAVSRKVTITVAAREEFDRLVITVSDDGPGVPDEMLHGFGIGLANVRDRLEARFGPDIGFSSAPVPGGYRTEIRIPLSRPASARARRKV</sequence>
<gene>
    <name evidence="6" type="ORF">EH32_10075</name>
</gene>
<feature type="transmembrane region" description="Helical" evidence="4">
    <location>
        <begin position="91"/>
        <end position="111"/>
    </location>
</feature>
<dbReference type="AlphaFoldDB" id="A0A074MNL7"/>
<reference evidence="6 7" key="1">
    <citation type="submission" date="2014-04" db="EMBL/GenBank/DDBJ databases">
        <title>A comprehensive comparison of genomes of Erythrobacter spp. Strains.</title>
        <authorList>
            <person name="Zheng Q."/>
        </authorList>
    </citation>
    <scope>NUCLEOTIDE SEQUENCE [LARGE SCALE GENOMIC DNA]</scope>
    <source>
        <strain evidence="6 7">DSM 8509</strain>
    </source>
</reference>
<dbReference type="EC" id="2.7.13.3" evidence="2"/>
<dbReference type="EMBL" id="JMIX01000005">
    <property type="protein sequence ID" value="KEO96566.1"/>
    <property type="molecule type" value="Genomic_DNA"/>
</dbReference>
<keyword evidence="7" id="KW-1185">Reference proteome</keyword>
<evidence type="ECO:0000256" key="3">
    <source>
        <dbReference type="SAM" id="MobiDB-lite"/>
    </source>
</evidence>
<feature type="region of interest" description="Disordered" evidence="3">
    <location>
        <begin position="1"/>
        <end position="20"/>
    </location>
</feature>
<comment type="caution">
    <text evidence="6">The sequence shown here is derived from an EMBL/GenBank/DDBJ whole genome shotgun (WGS) entry which is preliminary data.</text>
</comment>
<keyword evidence="4" id="KW-0472">Membrane</keyword>
<dbReference type="InterPro" id="IPR010559">
    <property type="entry name" value="Sig_transdc_His_kin_internal"/>
</dbReference>
<feature type="transmembrane region" description="Helical" evidence="4">
    <location>
        <begin position="194"/>
        <end position="213"/>
    </location>
</feature>
<dbReference type="Gene3D" id="3.30.565.10">
    <property type="entry name" value="Histidine kinase-like ATPase, C-terminal domain"/>
    <property type="match status" value="1"/>
</dbReference>
<evidence type="ECO:0000259" key="5">
    <source>
        <dbReference type="PROSITE" id="PS50109"/>
    </source>
</evidence>
<dbReference type="InterPro" id="IPR005467">
    <property type="entry name" value="His_kinase_dom"/>
</dbReference>
<accession>A0A074MNL7</accession>
<dbReference type="RefSeq" id="WP_069297572.1">
    <property type="nucleotide sequence ID" value="NZ_CP017057.1"/>
</dbReference>
<dbReference type="SUPFAM" id="SSF55874">
    <property type="entry name" value="ATPase domain of HSP90 chaperone/DNA topoisomerase II/histidine kinase"/>
    <property type="match status" value="1"/>
</dbReference>
<feature type="transmembrane region" description="Helical" evidence="4">
    <location>
        <begin position="25"/>
        <end position="44"/>
    </location>
</feature>
<dbReference type="Pfam" id="PF02518">
    <property type="entry name" value="HATPase_c"/>
    <property type="match status" value="1"/>
</dbReference>
<dbReference type="Pfam" id="PF06580">
    <property type="entry name" value="His_kinase"/>
    <property type="match status" value="1"/>
</dbReference>
<dbReference type="Proteomes" id="UP000027866">
    <property type="component" value="Unassembled WGS sequence"/>
</dbReference>
<dbReference type="PROSITE" id="PS50109">
    <property type="entry name" value="HIS_KIN"/>
    <property type="match status" value="1"/>
</dbReference>
<keyword evidence="4" id="KW-1133">Transmembrane helix</keyword>
<dbReference type="PANTHER" id="PTHR34220:SF7">
    <property type="entry name" value="SENSOR HISTIDINE KINASE YPDA"/>
    <property type="match status" value="1"/>
</dbReference>
<keyword evidence="6" id="KW-0808">Transferase</keyword>
<dbReference type="OrthoDB" id="2514702at2"/>
<name>A0A074MNL7_9SPHN</name>
<evidence type="ECO:0000256" key="4">
    <source>
        <dbReference type="SAM" id="Phobius"/>
    </source>
</evidence>
<dbReference type="InterPro" id="IPR050640">
    <property type="entry name" value="Bact_2-comp_sensor_kinase"/>
</dbReference>
<dbReference type="PANTHER" id="PTHR34220">
    <property type="entry name" value="SENSOR HISTIDINE KINASE YPDA"/>
    <property type="match status" value="1"/>
</dbReference>
<dbReference type="GO" id="GO:0000155">
    <property type="term" value="F:phosphorelay sensor kinase activity"/>
    <property type="evidence" value="ECO:0007669"/>
    <property type="project" value="InterPro"/>
</dbReference>
<dbReference type="GO" id="GO:0016020">
    <property type="term" value="C:membrane"/>
    <property type="evidence" value="ECO:0007669"/>
    <property type="project" value="InterPro"/>
</dbReference>
<comment type="catalytic activity">
    <reaction evidence="1">
        <text>ATP + protein L-histidine = ADP + protein N-phospho-L-histidine.</text>
        <dbReference type="EC" id="2.7.13.3"/>
    </reaction>
</comment>